<organism evidence="2 3">
    <name type="scientific">Sphingobacterium hotanense</name>
    <dbReference type="NCBI Taxonomy" id="649196"/>
    <lineage>
        <taxon>Bacteria</taxon>
        <taxon>Pseudomonadati</taxon>
        <taxon>Bacteroidota</taxon>
        <taxon>Sphingobacteriia</taxon>
        <taxon>Sphingobacteriales</taxon>
        <taxon>Sphingobacteriaceae</taxon>
        <taxon>Sphingobacterium</taxon>
    </lineage>
</organism>
<sequence length="153" mass="18120">MYSREEAKRIRESFWTSFGQYMTPIAGADGLKVNWINYKTGIKHLYFRMDADNKKAHIAIEMAHPDAGIRALLFEQFRQYQAVLEAELGEEWIWDEHSFDDYGKETARIFMELPKVSVFQQEDWPALISFFKPRIIALDSFWSDAQYGFELFK</sequence>
<dbReference type="Pfam" id="PF14088">
    <property type="entry name" value="DUF4268"/>
    <property type="match status" value="1"/>
</dbReference>
<keyword evidence="3" id="KW-1185">Reference proteome</keyword>
<evidence type="ECO:0000259" key="1">
    <source>
        <dbReference type="Pfam" id="PF14088"/>
    </source>
</evidence>
<dbReference type="Proteomes" id="UP001170954">
    <property type="component" value="Unassembled WGS sequence"/>
</dbReference>
<feature type="domain" description="DUF4268" evidence="1">
    <location>
        <begin position="10"/>
        <end position="144"/>
    </location>
</feature>
<gene>
    <name evidence="2" type="ORF">HX018_20290</name>
</gene>
<proteinExistence type="predicted"/>
<reference evidence="2" key="2">
    <citation type="journal article" date="2022" name="Sci. Total Environ.">
        <title>Prevalence, transmission, and molecular epidemiology of tet(X)-positive bacteria among humans, animals, and environmental niches in China: An epidemiological, and genomic-based study.</title>
        <authorList>
            <person name="Dong N."/>
            <person name="Zeng Y."/>
            <person name="Cai C."/>
            <person name="Sun C."/>
            <person name="Lu J."/>
            <person name="Liu C."/>
            <person name="Zhou H."/>
            <person name="Sun Q."/>
            <person name="Shu L."/>
            <person name="Wang H."/>
            <person name="Wang Y."/>
            <person name="Wang S."/>
            <person name="Wu C."/>
            <person name="Chan E.W."/>
            <person name="Chen G."/>
            <person name="Shen Z."/>
            <person name="Chen S."/>
            <person name="Zhang R."/>
        </authorList>
    </citation>
    <scope>NUCLEOTIDE SEQUENCE</scope>
    <source>
        <strain evidence="2">R1692</strain>
    </source>
</reference>
<comment type="caution">
    <text evidence="2">The sequence shown here is derived from an EMBL/GenBank/DDBJ whole genome shotgun (WGS) entry which is preliminary data.</text>
</comment>
<name>A0ABT7NTR7_9SPHI</name>
<protein>
    <submittedName>
        <fullName evidence="2">DUF4268 domain-containing protein</fullName>
    </submittedName>
</protein>
<dbReference type="InterPro" id="IPR025364">
    <property type="entry name" value="DUF4268"/>
</dbReference>
<dbReference type="EMBL" id="JACAGK010000121">
    <property type="protein sequence ID" value="MDM1050575.1"/>
    <property type="molecule type" value="Genomic_DNA"/>
</dbReference>
<evidence type="ECO:0000313" key="2">
    <source>
        <dbReference type="EMBL" id="MDM1050575.1"/>
    </source>
</evidence>
<accession>A0ABT7NTR7</accession>
<dbReference type="RefSeq" id="WP_286652531.1">
    <property type="nucleotide sequence ID" value="NZ_JACAGK010000121.1"/>
</dbReference>
<reference evidence="2" key="1">
    <citation type="submission" date="2020-06" db="EMBL/GenBank/DDBJ databases">
        <authorList>
            <person name="Dong N."/>
        </authorList>
    </citation>
    <scope>NUCLEOTIDE SEQUENCE</scope>
    <source>
        <strain evidence="2">R1692</strain>
    </source>
</reference>
<evidence type="ECO:0000313" key="3">
    <source>
        <dbReference type="Proteomes" id="UP001170954"/>
    </source>
</evidence>